<accession>A0AA38CLU1</accession>
<organism evidence="1 2">
    <name type="scientific">Taxus chinensis</name>
    <name type="common">Chinese yew</name>
    <name type="synonym">Taxus wallichiana var. chinensis</name>
    <dbReference type="NCBI Taxonomy" id="29808"/>
    <lineage>
        <taxon>Eukaryota</taxon>
        <taxon>Viridiplantae</taxon>
        <taxon>Streptophyta</taxon>
        <taxon>Embryophyta</taxon>
        <taxon>Tracheophyta</taxon>
        <taxon>Spermatophyta</taxon>
        <taxon>Pinopsida</taxon>
        <taxon>Pinidae</taxon>
        <taxon>Conifers II</taxon>
        <taxon>Cupressales</taxon>
        <taxon>Taxaceae</taxon>
        <taxon>Taxus</taxon>
    </lineage>
</organism>
<evidence type="ECO:0000313" key="2">
    <source>
        <dbReference type="Proteomes" id="UP000824469"/>
    </source>
</evidence>
<evidence type="ECO:0000313" key="1">
    <source>
        <dbReference type="EMBL" id="KAH9298799.1"/>
    </source>
</evidence>
<feature type="non-terminal residue" evidence="1">
    <location>
        <position position="65"/>
    </location>
</feature>
<protein>
    <submittedName>
        <fullName evidence="1">Uncharacterized protein</fullName>
    </submittedName>
</protein>
<name>A0AA38CLU1_TAXCH</name>
<feature type="non-terminal residue" evidence="1">
    <location>
        <position position="1"/>
    </location>
</feature>
<sequence>AHGTLQLHIPYLEEIWIDLRDEVTIIRKEHSRLNLDEIRNLNLAEVPEDAINNESIVETMYEQMD</sequence>
<proteinExistence type="predicted"/>
<dbReference type="EMBL" id="JAHRHJ020000010">
    <property type="protein sequence ID" value="KAH9298799.1"/>
    <property type="molecule type" value="Genomic_DNA"/>
</dbReference>
<reference evidence="1 2" key="1">
    <citation type="journal article" date="2021" name="Nat. Plants">
        <title>The Taxus genome provides insights into paclitaxel biosynthesis.</title>
        <authorList>
            <person name="Xiong X."/>
            <person name="Gou J."/>
            <person name="Liao Q."/>
            <person name="Li Y."/>
            <person name="Zhou Q."/>
            <person name="Bi G."/>
            <person name="Li C."/>
            <person name="Du R."/>
            <person name="Wang X."/>
            <person name="Sun T."/>
            <person name="Guo L."/>
            <person name="Liang H."/>
            <person name="Lu P."/>
            <person name="Wu Y."/>
            <person name="Zhang Z."/>
            <person name="Ro D.K."/>
            <person name="Shang Y."/>
            <person name="Huang S."/>
            <person name="Yan J."/>
        </authorList>
    </citation>
    <scope>NUCLEOTIDE SEQUENCE [LARGE SCALE GENOMIC DNA]</scope>
    <source>
        <strain evidence="1">Ta-2019</strain>
    </source>
</reference>
<gene>
    <name evidence="1" type="ORF">KI387_030481</name>
</gene>
<keyword evidence="2" id="KW-1185">Reference proteome</keyword>
<dbReference type="AlphaFoldDB" id="A0AA38CLU1"/>
<comment type="caution">
    <text evidence="1">The sequence shown here is derived from an EMBL/GenBank/DDBJ whole genome shotgun (WGS) entry which is preliminary data.</text>
</comment>
<dbReference type="Proteomes" id="UP000824469">
    <property type="component" value="Unassembled WGS sequence"/>
</dbReference>